<keyword evidence="2" id="KW-0479">Metal-binding</keyword>
<dbReference type="Gene3D" id="3.30.1120.10">
    <property type="match status" value="1"/>
</dbReference>
<keyword evidence="5" id="KW-0732">Signal</keyword>
<evidence type="ECO:0000256" key="2">
    <source>
        <dbReference type="ARBA" id="ARBA00022723"/>
    </source>
</evidence>
<dbReference type="PANTHER" id="PTHR42693">
    <property type="entry name" value="ARYLSULFATASE FAMILY MEMBER"/>
    <property type="match status" value="1"/>
</dbReference>
<proteinExistence type="inferred from homology"/>
<feature type="domain" description="Sulfatase N-terminal" evidence="6">
    <location>
        <begin position="29"/>
        <end position="383"/>
    </location>
</feature>
<evidence type="ECO:0000313" key="7">
    <source>
        <dbReference type="EMBL" id="WOH36023.1"/>
    </source>
</evidence>
<keyword evidence="4" id="KW-0106">Calcium</keyword>
<dbReference type="Pfam" id="PF00884">
    <property type="entry name" value="Sulfatase"/>
    <property type="match status" value="1"/>
</dbReference>
<dbReference type="PANTHER" id="PTHR42693:SF33">
    <property type="entry name" value="ARYLSULFATASE"/>
    <property type="match status" value="1"/>
</dbReference>
<evidence type="ECO:0000256" key="3">
    <source>
        <dbReference type="ARBA" id="ARBA00022801"/>
    </source>
</evidence>
<evidence type="ECO:0000256" key="4">
    <source>
        <dbReference type="ARBA" id="ARBA00022837"/>
    </source>
</evidence>
<accession>A0ABZ0GKI0</accession>
<reference evidence="7 8" key="1">
    <citation type="submission" date="2023-09" db="EMBL/GenBank/DDBJ databases">
        <authorList>
            <person name="Qi X."/>
        </authorList>
    </citation>
    <scope>NUCLEOTIDE SEQUENCE [LARGE SCALE GENOMIC DNA]</scope>
    <source>
        <strain evidence="7 8">S1-1</strain>
    </source>
</reference>
<feature type="signal peptide" evidence="5">
    <location>
        <begin position="1"/>
        <end position="22"/>
    </location>
</feature>
<keyword evidence="3" id="KW-0378">Hydrolase</keyword>
<keyword evidence="8" id="KW-1185">Reference proteome</keyword>
<dbReference type="Gene3D" id="3.40.720.10">
    <property type="entry name" value="Alkaline Phosphatase, subunit A"/>
    <property type="match status" value="1"/>
</dbReference>
<name>A0ABZ0GKI0_9GAMM</name>
<comment type="similarity">
    <text evidence="1">Belongs to the sulfatase family.</text>
</comment>
<dbReference type="SUPFAM" id="SSF53649">
    <property type="entry name" value="Alkaline phosphatase-like"/>
    <property type="match status" value="1"/>
</dbReference>
<gene>
    <name evidence="7" type="ORF">RI844_11640</name>
</gene>
<dbReference type="InterPro" id="IPR000917">
    <property type="entry name" value="Sulfatase_N"/>
</dbReference>
<evidence type="ECO:0000313" key="8">
    <source>
        <dbReference type="Proteomes" id="UP001301442"/>
    </source>
</evidence>
<dbReference type="PROSITE" id="PS00149">
    <property type="entry name" value="SULFATASE_2"/>
    <property type="match status" value="1"/>
</dbReference>
<evidence type="ECO:0000259" key="6">
    <source>
        <dbReference type="Pfam" id="PF00884"/>
    </source>
</evidence>
<evidence type="ECO:0000256" key="5">
    <source>
        <dbReference type="SAM" id="SignalP"/>
    </source>
</evidence>
<organism evidence="7 8">
    <name type="scientific">Thalassotalea fonticola</name>
    <dbReference type="NCBI Taxonomy" id="3065649"/>
    <lineage>
        <taxon>Bacteria</taxon>
        <taxon>Pseudomonadati</taxon>
        <taxon>Pseudomonadota</taxon>
        <taxon>Gammaproteobacteria</taxon>
        <taxon>Alteromonadales</taxon>
        <taxon>Colwelliaceae</taxon>
        <taxon>Thalassotalea</taxon>
    </lineage>
</organism>
<feature type="chain" id="PRO_5045348319" evidence="5">
    <location>
        <begin position="23"/>
        <end position="488"/>
    </location>
</feature>
<dbReference type="InterPro" id="IPR024607">
    <property type="entry name" value="Sulfatase_CS"/>
</dbReference>
<dbReference type="Proteomes" id="UP001301442">
    <property type="component" value="Chromosome"/>
</dbReference>
<dbReference type="RefSeq" id="WP_348394837.1">
    <property type="nucleotide sequence ID" value="NZ_CP136600.1"/>
</dbReference>
<dbReference type="InterPro" id="IPR050738">
    <property type="entry name" value="Sulfatase"/>
</dbReference>
<evidence type="ECO:0000256" key="1">
    <source>
        <dbReference type="ARBA" id="ARBA00008779"/>
    </source>
</evidence>
<dbReference type="InterPro" id="IPR017850">
    <property type="entry name" value="Alkaline_phosphatase_core_sf"/>
</dbReference>
<sequence>MMKLLKLKSWLALALFSTGAVANELPSQPNIIVIVSDDQGYADIGASGLADDVQTPNIDRLAKQGTRFTSAYVTAPICNVSRLGLITGTYNQRQGAYWYGKKAAISDKLTTIAEVIKTQGYTSGYIGKYHYGSSKPDVRDFPLNHGFDYFYGYGGNGRKHFLIHDDAYALAQKQKFNAYKKRGGKKGQLLEYGAFWNGTERDNRSGFSTEIYGEKAREFVKNNKDNKFYLQLAFNSVHNFTHQLPEDYLKANKLKGYHDWDPDTEDYYTWYENSRYPNNPEGRAHYLAQLEYMDKEIGKLFATIDEQGLGDDTVIIFVSDNGGSTPIYANNGPLRGSKYTLYEGGIRVPMMISWPGTFQQGVVSDNMVSTMDILPTLANLAGAQVPEHVDGQDITTLLTGENVKLGHQTLVWDTGHETAVRQGKWKFKTATDGKYAKYEMVELELGTFLYNLDNDPAESVNLANKHPEIVKRLSAYYQQWQTDIKRGL</sequence>
<dbReference type="EMBL" id="CP136600">
    <property type="protein sequence ID" value="WOH36023.1"/>
    <property type="molecule type" value="Genomic_DNA"/>
</dbReference>
<protein>
    <submittedName>
        <fullName evidence="7">Sulfatase-like hydrolase/transferase</fullName>
    </submittedName>
</protein>